<name>H2Z2S7_CIOSA</name>
<dbReference type="SUPFAM" id="SSF51905">
    <property type="entry name" value="FAD/NAD(P)-binding domain"/>
    <property type="match status" value="1"/>
</dbReference>
<dbReference type="Proteomes" id="UP000007875">
    <property type="component" value="Unassembled WGS sequence"/>
</dbReference>
<comment type="cofactor">
    <cofactor evidence="1">
        <name>FAD</name>
        <dbReference type="ChEBI" id="CHEBI:57692"/>
    </cofactor>
</comment>
<proteinExistence type="predicted"/>
<dbReference type="GO" id="GO:0004502">
    <property type="term" value="F:kynurenine 3-monooxygenase activity"/>
    <property type="evidence" value="ECO:0007669"/>
    <property type="project" value="TreeGrafter"/>
</dbReference>
<dbReference type="Gene3D" id="3.50.50.60">
    <property type="entry name" value="FAD/NAD(P)-binding domain"/>
    <property type="match status" value="1"/>
</dbReference>
<dbReference type="PANTHER" id="PTHR46028">
    <property type="entry name" value="KYNURENINE 3-MONOOXYGENASE"/>
    <property type="match status" value="1"/>
</dbReference>
<dbReference type="PANTHER" id="PTHR46028:SF2">
    <property type="entry name" value="KYNURENINE 3-MONOOXYGENASE"/>
    <property type="match status" value="1"/>
</dbReference>
<dbReference type="HOGENOM" id="CLU_023210_0_1_1"/>
<keyword evidence="5" id="KW-0521">NADP</keyword>
<dbReference type="OMA" id="REFMFIA"/>
<keyword evidence="2" id="KW-0285">Flavoprotein</keyword>
<protein>
    <recommendedName>
        <fullName evidence="8">FAD-binding domain-containing protein</fullName>
    </recommendedName>
</protein>
<reference evidence="10" key="1">
    <citation type="submission" date="2003-08" db="EMBL/GenBank/DDBJ databases">
        <authorList>
            <person name="Birren B."/>
            <person name="Nusbaum C."/>
            <person name="Abebe A."/>
            <person name="Abouelleil A."/>
            <person name="Adekoya E."/>
            <person name="Ait-zahra M."/>
            <person name="Allen N."/>
            <person name="Allen T."/>
            <person name="An P."/>
            <person name="Anderson M."/>
            <person name="Anderson S."/>
            <person name="Arachchi H."/>
            <person name="Armbruster J."/>
            <person name="Bachantsang P."/>
            <person name="Baldwin J."/>
            <person name="Barry A."/>
            <person name="Bayul T."/>
            <person name="Blitshsteyn B."/>
            <person name="Bloom T."/>
            <person name="Blye J."/>
            <person name="Boguslavskiy L."/>
            <person name="Borowsky M."/>
            <person name="Boukhgalter B."/>
            <person name="Brunache A."/>
            <person name="Butler J."/>
            <person name="Calixte N."/>
            <person name="Calvo S."/>
            <person name="Camarata J."/>
            <person name="Campo K."/>
            <person name="Chang J."/>
            <person name="Cheshatsang Y."/>
            <person name="Citroen M."/>
            <person name="Collymore A."/>
            <person name="Considine T."/>
            <person name="Cook A."/>
            <person name="Cooke P."/>
            <person name="Corum B."/>
            <person name="Cuomo C."/>
            <person name="David R."/>
            <person name="Dawoe T."/>
            <person name="Degray S."/>
            <person name="Dodge S."/>
            <person name="Dooley K."/>
            <person name="Dorje P."/>
            <person name="Dorjee K."/>
            <person name="Dorris L."/>
            <person name="Duffey N."/>
            <person name="Dupes A."/>
            <person name="Elkins T."/>
            <person name="Engels R."/>
            <person name="Erickson J."/>
            <person name="Farina A."/>
            <person name="Faro S."/>
            <person name="Ferreira P."/>
            <person name="Fischer H."/>
            <person name="Fitzgerald M."/>
            <person name="Foley K."/>
            <person name="Gage D."/>
            <person name="Galagan J."/>
            <person name="Gearin G."/>
            <person name="Gnerre S."/>
            <person name="Gnirke A."/>
            <person name="Goyette A."/>
            <person name="Graham J."/>
            <person name="Grandbois E."/>
            <person name="Gyaltsen K."/>
            <person name="Hafez N."/>
            <person name="Hagopian D."/>
            <person name="Hagos B."/>
            <person name="Hall J."/>
            <person name="Hatcher B."/>
            <person name="Heller A."/>
            <person name="Higgins H."/>
            <person name="Honan T."/>
            <person name="Horn A."/>
            <person name="Houde N."/>
            <person name="Hughes L."/>
            <person name="Hulme W."/>
            <person name="Husby E."/>
            <person name="Iliev I."/>
            <person name="Jaffe D."/>
            <person name="Jones C."/>
            <person name="Kamal M."/>
            <person name="Kamat A."/>
            <person name="Kamvysselis M."/>
            <person name="Karlsson E."/>
            <person name="Kells C."/>
            <person name="Kieu A."/>
            <person name="Kisner P."/>
            <person name="Kodira C."/>
            <person name="Kulbokas E."/>
            <person name="Labutti K."/>
            <person name="Lama D."/>
            <person name="Landers T."/>
            <person name="Leger J."/>
            <person name="Levine S."/>
            <person name="Lewis D."/>
            <person name="Lewis T."/>
            <person name="Lindblad-toh K."/>
            <person name="Liu X."/>
            <person name="Lokyitsang T."/>
            <person name="Lokyitsang Y."/>
            <person name="Lucien O."/>
            <person name="Lui A."/>
            <person name="Ma L.J."/>
            <person name="Mabbitt R."/>
            <person name="Macdonald J."/>
            <person name="Maclean C."/>
            <person name="Major J."/>
            <person name="Manning J."/>
            <person name="Marabella R."/>
            <person name="Maru K."/>
            <person name="Matthews C."/>
            <person name="Mauceli E."/>
            <person name="Mccarthy M."/>
            <person name="Mcdonough S."/>
            <person name="Mcghee T."/>
            <person name="Meldrim J."/>
            <person name="Meneus L."/>
            <person name="Mesirov J."/>
            <person name="Mihalev A."/>
            <person name="Mihova T."/>
            <person name="Mikkelsen T."/>
            <person name="Mlenga V."/>
            <person name="Moru K."/>
            <person name="Mozes J."/>
            <person name="Mulrain L."/>
            <person name="Munson G."/>
            <person name="Naylor J."/>
            <person name="Newes C."/>
            <person name="Nguyen C."/>
            <person name="Nguyen N."/>
            <person name="Nguyen T."/>
            <person name="Nicol R."/>
            <person name="Nielsen C."/>
            <person name="Nizzari M."/>
            <person name="Norbu C."/>
            <person name="Norbu N."/>
            <person name="O'donnell P."/>
            <person name="Okoawo O."/>
            <person name="O'leary S."/>
            <person name="Omotosho B."/>
            <person name="O'neill K."/>
            <person name="Osman S."/>
            <person name="Parker S."/>
            <person name="Perrin D."/>
            <person name="Phunkhang P."/>
            <person name="Piqani B."/>
            <person name="Purcell S."/>
            <person name="Rachupka T."/>
            <person name="Ramasamy U."/>
            <person name="Rameau R."/>
            <person name="Ray V."/>
            <person name="Raymond C."/>
            <person name="Retta R."/>
            <person name="Richardson S."/>
            <person name="Rise C."/>
            <person name="Rodriguez J."/>
            <person name="Rogers J."/>
            <person name="Rogov P."/>
            <person name="Rutman M."/>
            <person name="Schupbach R."/>
            <person name="Seaman C."/>
            <person name="Settipalli S."/>
            <person name="Sharpe T."/>
            <person name="Sheridan J."/>
            <person name="Sherpa N."/>
            <person name="Shi J."/>
            <person name="Smirnov S."/>
            <person name="Smith C."/>
            <person name="Sougnez C."/>
            <person name="Spencer B."/>
            <person name="Stalker J."/>
            <person name="Stange-thomann N."/>
            <person name="Stavropoulos S."/>
            <person name="Stetson K."/>
            <person name="Stone C."/>
            <person name="Stone S."/>
            <person name="Stubbs M."/>
            <person name="Talamas J."/>
            <person name="Tchuinga P."/>
            <person name="Tenzing P."/>
            <person name="Tesfaye S."/>
            <person name="Theodore J."/>
            <person name="Thoulutsang Y."/>
            <person name="Topham K."/>
            <person name="Towey S."/>
            <person name="Tsamla T."/>
            <person name="Tsomo N."/>
            <person name="Vallee D."/>
            <person name="Vassiliev H."/>
            <person name="Venkataraman V."/>
            <person name="Vinson J."/>
            <person name="Vo A."/>
            <person name="Wade C."/>
            <person name="Wang S."/>
            <person name="Wangchuk T."/>
            <person name="Wangdi T."/>
            <person name="Whittaker C."/>
            <person name="Wilkinson J."/>
            <person name="Wu Y."/>
            <person name="Wyman D."/>
            <person name="Yadav S."/>
            <person name="Yang S."/>
            <person name="Yang X."/>
            <person name="Yeager S."/>
            <person name="Yee E."/>
            <person name="Young G."/>
            <person name="Zainoun J."/>
            <person name="Zembeck L."/>
            <person name="Zimmer A."/>
            <person name="Zody M."/>
            <person name="Lander E."/>
        </authorList>
    </citation>
    <scope>NUCLEOTIDE SEQUENCE [LARGE SCALE GENOMIC DNA]</scope>
</reference>
<evidence type="ECO:0000256" key="3">
    <source>
        <dbReference type="ARBA" id="ARBA00022642"/>
    </source>
</evidence>
<dbReference type="eggNOG" id="KOG2614">
    <property type="taxonomic scope" value="Eukaryota"/>
</dbReference>
<dbReference type="GO" id="GO:0070189">
    <property type="term" value="P:kynurenine metabolic process"/>
    <property type="evidence" value="ECO:0007669"/>
    <property type="project" value="TreeGrafter"/>
</dbReference>
<dbReference type="GO" id="GO:0005741">
    <property type="term" value="C:mitochondrial outer membrane"/>
    <property type="evidence" value="ECO:0007669"/>
    <property type="project" value="TreeGrafter"/>
</dbReference>
<evidence type="ECO:0000313" key="9">
    <source>
        <dbReference type="Ensembl" id="ENSCSAVP00000011889.1"/>
    </source>
</evidence>
<evidence type="ECO:0000256" key="2">
    <source>
        <dbReference type="ARBA" id="ARBA00022630"/>
    </source>
</evidence>
<dbReference type="PRINTS" id="PR00420">
    <property type="entry name" value="RNGMNOXGNASE"/>
</dbReference>
<dbReference type="FunFam" id="3.50.50.60:FF:000185">
    <property type="entry name" value="Kynurenine 3-monooxygenase"/>
    <property type="match status" value="1"/>
</dbReference>
<reference evidence="9" key="3">
    <citation type="submission" date="2025-09" db="UniProtKB">
        <authorList>
            <consortium name="Ensembl"/>
        </authorList>
    </citation>
    <scope>IDENTIFICATION</scope>
</reference>
<accession>H2Z2S7</accession>
<dbReference type="AlphaFoldDB" id="H2Z2S7"/>
<evidence type="ECO:0000256" key="1">
    <source>
        <dbReference type="ARBA" id="ARBA00001974"/>
    </source>
</evidence>
<dbReference type="GeneTree" id="ENSGT00390000000747"/>
<dbReference type="Pfam" id="PF01494">
    <property type="entry name" value="FAD_binding_3"/>
    <property type="match status" value="1"/>
</dbReference>
<evidence type="ECO:0000256" key="6">
    <source>
        <dbReference type="ARBA" id="ARBA00023002"/>
    </source>
</evidence>
<evidence type="ECO:0000313" key="10">
    <source>
        <dbReference type="Proteomes" id="UP000007875"/>
    </source>
</evidence>
<dbReference type="FunCoup" id="H2Z2S7">
    <property type="interactions" value="1"/>
</dbReference>
<keyword evidence="3" id="KW-0662">Pyridine nucleotide biosynthesis</keyword>
<dbReference type="STRING" id="51511.ENSCSAVP00000011889"/>
<evidence type="ECO:0000256" key="7">
    <source>
        <dbReference type="ARBA" id="ARBA00023033"/>
    </source>
</evidence>
<sequence>VGALHACLLSQRGYNVDLYEARKDVRKSDTASGRSINLALSYRGIQSLKKAGLDDKIIKLGTAMHSRMIHPLNKPCYEIPYGKKEQYLLSIDRLKLNQDLLSAAEERENVKIHFSSKLVSCDLNSSSALFKTYGILFYTVEQKSKVIFGCDGAYSAVRRQMQREVFDYAQSYIPHSYKELSIPATKKGEYALPPNHLHIWPRHKLMLIALPNQNRSFTCTLFMPVEEFERIQTGDDAVQFFNQMFPDALPLIGEDFLKKDFFHLPPLRIITVKCSPYHYKNTAALLGDAAHSITPFYGQGLNAGLEDTLLFDELMEKYDCDFDTILPKYSEMRCSDGHAISELSHQNYIEKIDSILHFFLPNIIVPKYSMVAFTRIRYHQVILQSERANK</sequence>
<feature type="domain" description="FAD-binding" evidence="8">
    <location>
        <begin position="2"/>
        <end position="319"/>
    </location>
</feature>
<reference evidence="9" key="2">
    <citation type="submission" date="2025-08" db="UniProtKB">
        <authorList>
            <consortium name="Ensembl"/>
        </authorList>
    </citation>
    <scope>IDENTIFICATION</scope>
</reference>
<dbReference type="GO" id="GO:0071949">
    <property type="term" value="F:FAD binding"/>
    <property type="evidence" value="ECO:0007669"/>
    <property type="project" value="InterPro"/>
</dbReference>
<keyword evidence="4" id="KW-0274">FAD</keyword>
<evidence type="ECO:0000256" key="5">
    <source>
        <dbReference type="ARBA" id="ARBA00022857"/>
    </source>
</evidence>
<keyword evidence="6" id="KW-0560">Oxidoreductase</keyword>
<dbReference type="Ensembl" id="ENSCSAVT00000012027.1">
    <property type="protein sequence ID" value="ENSCSAVP00000011889.1"/>
    <property type="gene ID" value="ENSCSAVG00000006980.1"/>
</dbReference>
<dbReference type="InterPro" id="IPR036188">
    <property type="entry name" value="FAD/NAD-bd_sf"/>
</dbReference>
<evidence type="ECO:0000259" key="8">
    <source>
        <dbReference type="Pfam" id="PF01494"/>
    </source>
</evidence>
<organism evidence="9 10">
    <name type="scientific">Ciona savignyi</name>
    <name type="common">Pacific transparent sea squirt</name>
    <dbReference type="NCBI Taxonomy" id="51511"/>
    <lineage>
        <taxon>Eukaryota</taxon>
        <taxon>Metazoa</taxon>
        <taxon>Chordata</taxon>
        <taxon>Tunicata</taxon>
        <taxon>Ascidiacea</taxon>
        <taxon>Phlebobranchia</taxon>
        <taxon>Cionidae</taxon>
        <taxon>Ciona</taxon>
    </lineage>
</organism>
<evidence type="ECO:0000256" key="4">
    <source>
        <dbReference type="ARBA" id="ARBA00022827"/>
    </source>
</evidence>
<dbReference type="InterPro" id="IPR002938">
    <property type="entry name" value="FAD-bd"/>
</dbReference>
<keyword evidence="10" id="KW-1185">Reference proteome</keyword>
<dbReference type="InParanoid" id="H2Z2S7"/>
<keyword evidence="7" id="KW-0503">Monooxygenase</keyword>
<dbReference type="GO" id="GO:0019363">
    <property type="term" value="P:pyridine nucleotide biosynthetic process"/>
    <property type="evidence" value="ECO:0007669"/>
    <property type="project" value="UniProtKB-KW"/>
</dbReference>